<organism evidence="2 3">
    <name type="scientific">Saccharata proteae CBS 121410</name>
    <dbReference type="NCBI Taxonomy" id="1314787"/>
    <lineage>
        <taxon>Eukaryota</taxon>
        <taxon>Fungi</taxon>
        <taxon>Dikarya</taxon>
        <taxon>Ascomycota</taxon>
        <taxon>Pezizomycotina</taxon>
        <taxon>Dothideomycetes</taxon>
        <taxon>Dothideomycetes incertae sedis</taxon>
        <taxon>Botryosphaeriales</taxon>
        <taxon>Saccharataceae</taxon>
        <taxon>Saccharata</taxon>
    </lineage>
</organism>
<protein>
    <submittedName>
        <fullName evidence="2">Uncharacterized protein</fullName>
    </submittedName>
</protein>
<feature type="chain" id="PRO_5040300020" evidence="1">
    <location>
        <begin position="22"/>
        <end position="149"/>
    </location>
</feature>
<reference evidence="2" key="1">
    <citation type="journal article" date="2020" name="Stud. Mycol.">
        <title>101 Dothideomycetes genomes: a test case for predicting lifestyles and emergence of pathogens.</title>
        <authorList>
            <person name="Haridas S."/>
            <person name="Albert R."/>
            <person name="Binder M."/>
            <person name="Bloem J."/>
            <person name="Labutti K."/>
            <person name="Salamov A."/>
            <person name="Andreopoulos B."/>
            <person name="Baker S."/>
            <person name="Barry K."/>
            <person name="Bills G."/>
            <person name="Bluhm B."/>
            <person name="Cannon C."/>
            <person name="Castanera R."/>
            <person name="Culley D."/>
            <person name="Daum C."/>
            <person name="Ezra D."/>
            <person name="Gonzalez J."/>
            <person name="Henrissat B."/>
            <person name="Kuo A."/>
            <person name="Liang C."/>
            <person name="Lipzen A."/>
            <person name="Lutzoni F."/>
            <person name="Magnuson J."/>
            <person name="Mondo S."/>
            <person name="Nolan M."/>
            <person name="Ohm R."/>
            <person name="Pangilinan J."/>
            <person name="Park H.-J."/>
            <person name="Ramirez L."/>
            <person name="Alfaro M."/>
            <person name="Sun H."/>
            <person name="Tritt A."/>
            <person name="Yoshinaga Y."/>
            <person name="Zwiers L.-H."/>
            <person name="Turgeon B."/>
            <person name="Goodwin S."/>
            <person name="Spatafora J."/>
            <person name="Crous P."/>
            <person name="Grigoriev I."/>
        </authorList>
    </citation>
    <scope>NUCLEOTIDE SEQUENCE</scope>
    <source>
        <strain evidence="2">CBS 121410</strain>
    </source>
</reference>
<keyword evidence="3" id="KW-1185">Reference proteome</keyword>
<comment type="caution">
    <text evidence="2">The sequence shown here is derived from an EMBL/GenBank/DDBJ whole genome shotgun (WGS) entry which is preliminary data.</text>
</comment>
<name>A0A9P4LZL9_9PEZI</name>
<keyword evidence="1" id="KW-0732">Signal</keyword>
<sequence length="149" mass="15860">MMSSFNTAFFALVAVSSLAAAIPLDKYPHHHHFYPTGTAPALTGAFTLTHTPPPFPFTPIPIPTPLSPESQNAAANPKRQFAFSNLPHFTPSPLPTLFPTPSGFEKAKDIDAPHKHHHPPSAFPSLSGPLPTFAPVPTGGLPVGQLVEF</sequence>
<dbReference type="EMBL" id="ML978721">
    <property type="protein sequence ID" value="KAF2087058.1"/>
    <property type="molecule type" value="Genomic_DNA"/>
</dbReference>
<proteinExistence type="predicted"/>
<dbReference type="Proteomes" id="UP000799776">
    <property type="component" value="Unassembled WGS sequence"/>
</dbReference>
<evidence type="ECO:0000313" key="2">
    <source>
        <dbReference type="EMBL" id="KAF2087058.1"/>
    </source>
</evidence>
<accession>A0A9P4LZL9</accession>
<dbReference type="AlphaFoldDB" id="A0A9P4LZL9"/>
<feature type="signal peptide" evidence="1">
    <location>
        <begin position="1"/>
        <end position="21"/>
    </location>
</feature>
<evidence type="ECO:0000256" key="1">
    <source>
        <dbReference type="SAM" id="SignalP"/>
    </source>
</evidence>
<gene>
    <name evidence="2" type="ORF">K490DRAFT_65926</name>
</gene>
<evidence type="ECO:0000313" key="3">
    <source>
        <dbReference type="Proteomes" id="UP000799776"/>
    </source>
</evidence>